<keyword evidence="1" id="KW-0472">Membrane</keyword>
<feature type="transmembrane region" description="Helical" evidence="1">
    <location>
        <begin position="126"/>
        <end position="144"/>
    </location>
</feature>
<keyword evidence="1" id="KW-0812">Transmembrane</keyword>
<name>A0ABQ1JVQ7_9GAMM</name>
<proteinExistence type="predicted"/>
<gene>
    <name evidence="3" type="ORF">GCM10011352_01180</name>
</gene>
<protein>
    <recommendedName>
        <fullName evidence="2">DUF3592 domain-containing protein</fullName>
    </recommendedName>
</protein>
<keyword evidence="1" id="KW-1133">Transmembrane helix</keyword>
<evidence type="ECO:0000256" key="1">
    <source>
        <dbReference type="SAM" id="Phobius"/>
    </source>
</evidence>
<accession>A0ABQ1JVQ7</accession>
<dbReference type="EMBL" id="BMIJ01000001">
    <property type="protein sequence ID" value="GGB79286.1"/>
    <property type="molecule type" value="Genomic_DNA"/>
</dbReference>
<dbReference type="Proteomes" id="UP000629025">
    <property type="component" value="Unassembled WGS sequence"/>
</dbReference>
<feature type="domain" description="DUF3592" evidence="2">
    <location>
        <begin position="40"/>
        <end position="124"/>
    </location>
</feature>
<evidence type="ECO:0000313" key="4">
    <source>
        <dbReference type="Proteomes" id="UP000629025"/>
    </source>
</evidence>
<dbReference type="RefSeq" id="WP_188745169.1">
    <property type="nucleotide sequence ID" value="NZ_BMIJ01000001.1"/>
</dbReference>
<evidence type="ECO:0000259" key="2">
    <source>
        <dbReference type="Pfam" id="PF12158"/>
    </source>
</evidence>
<comment type="caution">
    <text evidence="3">The sequence shown here is derived from an EMBL/GenBank/DDBJ whole genome shotgun (WGS) entry which is preliminary data.</text>
</comment>
<reference evidence="4" key="1">
    <citation type="journal article" date="2019" name="Int. J. Syst. Evol. Microbiol.">
        <title>The Global Catalogue of Microorganisms (GCM) 10K type strain sequencing project: providing services to taxonomists for standard genome sequencing and annotation.</title>
        <authorList>
            <consortium name="The Broad Institute Genomics Platform"/>
            <consortium name="The Broad Institute Genome Sequencing Center for Infectious Disease"/>
            <person name="Wu L."/>
            <person name="Ma J."/>
        </authorList>
    </citation>
    <scope>NUCLEOTIDE SEQUENCE [LARGE SCALE GENOMIC DNA]</scope>
    <source>
        <strain evidence="4">CGMCC 1.15341</strain>
    </source>
</reference>
<dbReference type="InterPro" id="IPR021994">
    <property type="entry name" value="DUF3592"/>
</dbReference>
<dbReference type="Pfam" id="PF12158">
    <property type="entry name" value="DUF3592"/>
    <property type="match status" value="1"/>
</dbReference>
<feature type="transmembrane region" description="Helical" evidence="1">
    <location>
        <begin position="6"/>
        <end position="23"/>
    </location>
</feature>
<keyword evidence="4" id="KW-1185">Reference proteome</keyword>
<sequence>MEASWILRILMLGIWLCFMAFSVKKVFLGRASLLWPKIPALVIASHIETKSVRNGLKFYAPIIEFKYKVNGISYTSSNFTYMGTSGFTKKYAGKYTARYFVGKHINIFYNPRNPEMAVIIPGIHRLQYASILVITIFIFGFAYVGEVLNLIFPNCHPNCR</sequence>
<organism evidence="3 4">
    <name type="scientific">Marinobacterium zhoushanense</name>
    <dbReference type="NCBI Taxonomy" id="1679163"/>
    <lineage>
        <taxon>Bacteria</taxon>
        <taxon>Pseudomonadati</taxon>
        <taxon>Pseudomonadota</taxon>
        <taxon>Gammaproteobacteria</taxon>
        <taxon>Oceanospirillales</taxon>
        <taxon>Oceanospirillaceae</taxon>
        <taxon>Marinobacterium</taxon>
    </lineage>
</organism>
<evidence type="ECO:0000313" key="3">
    <source>
        <dbReference type="EMBL" id="GGB79286.1"/>
    </source>
</evidence>